<evidence type="ECO:0000256" key="1">
    <source>
        <dbReference type="ARBA" id="ARBA00004651"/>
    </source>
</evidence>
<evidence type="ECO:0000256" key="3">
    <source>
        <dbReference type="ARBA" id="ARBA00022692"/>
    </source>
</evidence>
<reference evidence="8 9" key="1">
    <citation type="submission" date="2019-02" db="EMBL/GenBank/DDBJ databases">
        <title>Deep-cultivation of Planctomycetes and their phenomic and genomic characterization uncovers novel biology.</title>
        <authorList>
            <person name="Wiegand S."/>
            <person name="Jogler M."/>
            <person name="Boedeker C."/>
            <person name="Pinto D."/>
            <person name="Vollmers J."/>
            <person name="Rivas-Marin E."/>
            <person name="Kohn T."/>
            <person name="Peeters S.H."/>
            <person name="Heuer A."/>
            <person name="Rast P."/>
            <person name="Oberbeckmann S."/>
            <person name="Bunk B."/>
            <person name="Jeske O."/>
            <person name="Meyerdierks A."/>
            <person name="Storesund J.E."/>
            <person name="Kallscheuer N."/>
            <person name="Luecker S."/>
            <person name="Lage O.M."/>
            <person name="Pohl T."/>
            <person name="Merkel B.J."/>
            <person name="Hornburger P."/>
            <person name="Mueller R.-W."/>
            <person name="Bruemmer F."/>
            <person name="Labrenz M."/>
            <person name="Spormann A.M."/>
            <person name="Op den Camp H."/>
            <person name="Overmann J."/>
            <person name="Amann R."/>
            <person name="Jetten M.S.M."/>
            <person name="Mascher T."/>
            <person name="Medema M.H."/>
            <person name="Devos D.P."/>
            <person name="Kaster A.-K."/>
            <person name="Ovreas L."/>
            <person name="Rohde M."/>
            <person name="Galperin M.Y."/>
            <person name="Jogler C."/>
        </authorList>
    </citation>
    <scope>NUCLEOTIDE SEQUENCE [LARGE SCALE GENOMIC DNA]</scope>
    <source>
        <strain evidence="8 9">Pan44</strain>
    </source>
</reference>
<accession>A0A517SMV5</accession>
<feature type="transmembrane region" description="Helical" evidence="6">
    <location>
        <begin position="6"/>
        <end position="25"/>
    </location>
</feature>
<evidence type="ECO:0000256" key="2">
    <source>
        <dbReference type="ARBA" id="ARBA00022475"/>
    </source>
</evidence>
<organism evidence="8 9">
    <name type="scientific">Caulifigura coniformis</name>
    <dbReference type="NCBI Taxonomy" id="2527983"/>
    <lineage>
        <taxon>Bacteria</taxon>
        <taxon>Pseudomonadati</taxon>
        <taxon>Planctomycetota</taxon>
        <taxon>Planctomycetia</taxon>
        <taxon>Planctomycetales</taxon>
        <taxon>Planctomycetaceae</taxon>
        <taxon>Caulifigura</taxon>
    </lineage>
</organism>
<dbReference type="PANTHER" id="PTHR35007">
    <property type="entry name" value="INTEGRAL MEMBRANE PROTEIN-RELATED"/>
    <property type="match status" value="1"/>
</dbReference>
<dbReference type="OrthoDB" id="9803381at2"/>
<feature type="transmembrane region" description="Helical" evidence="6">
    <location>
        <begin position="82"/>
        <end position="104"/>
    </location>
</feature>
<keyword evidence="3 6" id="KW-0812">Transmembrane</keyword>
<keyword evidence="2" id="KW-1003">Cell membrane</keyword>
<dbReference type="InterPro" id="IPR042094">
    <property type="entry name" value="T2SS_GspF_sf"/>
</dbReference>
<evidence type="ECO:0000313" key="9">
    <source>
        <dbReference type="Proteomes" id="UP000315700"/>
    </source>
</evidence>
<dbReference type="RefSeq" id="WP_145034806.1">
    <property type="nucleotide sequence ID" value="NZ_CP036271.1"/>
</dbReference>
<dbReference type="Pfam" id="PF00482">
    <property type="entry name" value="T2SSF"/>
    <property type="match status" value="1"/>
</dbReference>
<feature type="transmembrane region" description="Helical" evidence="6">
    <location>
        <begin position="286"/>
        <end position="306"/>
    </location>
</feature>
<sequence length="310" mass="34222">MTGMFVLSSVSLAVGATALLISEIFGGHARRVDRRINQLRRDGAGDSAQNSKLFRDLQFVESGKHRLLLEARQFLEQSAVPITLAQLVAICGLCGGAFCLPLTLLRARGTVMFIAFLAGVVAPVIYVAFKRQRRIRQLQKLLPEAFDVMVRAVQAGQSVSAALQLVGTEGRQPLAREFAKACEQHNLGLSFEQTLQELCRRVPVMELRILAIALIVQRQTGGNPLEIISNMASLIRKRASFQAKMRALTGEGRMQAIVLSALPIVTFIGLYVARRDYLQALLDRPRILQALVAAQVVAALWIRRIVRIPF</sequence>
<keyword evidence="4 6" id="KW-1133">Transmembrane helix</keyword>
<dbReference type="PANTHER" id="PTHR35007:SF1">
    <property type="entry name" value="PILUS ASSEMBLY PROTEIN"/>
    <property type="match status" value="1"/>
</dbReference>
<proteinExistence type="predicted"/>
<feature type="transmembrane region" description="Helical" evidence="6">
    <location>
        <begin position="254"/>
        <end position="274"/>
    </location>
</feature>
<dbReference type="Proteomes" id="UP000315700">
    <property type="component" value="Chromosome"/>
</dbReference>
<dbReference type="InParanoid" id="A0A517SMV5"/>
<evidence type="ECO:0000256" key="4">
    <source>
        <dbReference type="ARBA" id="ARBA00022989"/>
    </source>
</evidence>
<dbReference type="AlphaFoldDB" id="A0A517SMV5"/>
<keyword evidence="5 6" id="KW-0472">Membrane</keyword>
<protein>
    <submittedName>
        <fullName evidence="8">Bacterial type II secretion system protein F domain protein</fullName>
    </submittedName>
</protein>
<evidence type="ECO:0000259" key="7">
    <source>
        <dbReference type="Pfam" id="PF00482"/>
    </source>
</evidence>
<evidence type="ECO:0000313" key="8">
    <source>
        <dbReference type="EMBL" id="QDT57459.1"/>
    </source>
</evidence>
<evidence type="ECO:0000256" key="6">
    <source>
        <dbReference type="SAM" id="Phobius"/>
    </source>
</evidence>
<evidence type="ECO:0000256" key="5">
    <source>
        <dbReference type="ARBA" id="ARBA00023136"/>
    </source>
</evidence>
<name>A0A517SMV5_9PLAN</name>
<gene>
    <name evidence="8" type="ORF">Pan44_55280</name>
</gene>
<dbReference type="EMBL" id="CP036271">
    <property type="protein sequence ID" value="QDT57459.1"/>
    <property type="molecule type" value="Genomic_DNA"/>
</dbReference>
<dbReference type="InterPro" id="IPR018076">
    <property type="entry name" value="T2SS_GspF_dom"/>
</dbReference>
<keyword evidence="9" id="KW-1185">Reference proteome</keyword>
<comment type="subcellular location">
    <subcellularLocation>
        <location evidence="1">Cell membrane</location>
        <topology evidence="1">Multi-pass membrane protein</topology>
    </subcellularLocation>
</comment>
<dbReference type="Gene3D" id="1.20.81.30">
    <property type="entry name" value="Type II secretion system (T2SS), domain F"/>
    <property type="match status" value="1"/>
</dbReference>
<feature type="domain" description="Type II secretion system protein GspF" evidence="7">
    <location>
        <begin position="146"/>
        <end position="268"/>
    </location>
</feature>
<dbReference type="GO" id="GO:0005886">
    <property type="term" value="C:plasma membrane"/>
    <property type="evidence" value="ECO:0007669"/>
    <property type="project" value="UniProtKB-SubCell"/>
</dbReference>
<feature type="transmembrane region" description="Helical" evidence="6">
    <location>
        <begin position="110"/>
        <end position="129"/>
    </location>
</feature>
<dbReference type="KEGG" id="ccos:Pan44_55280"/>